<proteinExistence type="predicted"/>
<accession>A0A853IKP0</accession>
<gene>
    <name evidence="1" type="ORF">H0A36_26885</name>
</gene>
<dbReference type="RefSeq" id="WP_180571625.1">
    <property type="nucleotide sequence ID" value="NZ_JACCKB010000113.1"/>
</dbReference>
<dbReference type="Proteomes" id="UP000569732">
    <property type="component" value="Unassembled WGS sequence"/>
</dbReference>
<sequence>MAYTLQIKRQETPITLKEWIHAVEATEGAKINESAISIINPHTGETISIAGHPGDTHVLLKPAEDRGDIHKSEWVHCFSYFQGTASFKVTWDTHDISHPVRTIAAALAHALQAQIIDDDGEVYNW</sequence>
<organism evidence="1 2">
    <name type="scientific">Spartinivicinus marinus</name>
    <dbReference type="NCBI Taxonomy" id="2994442"/>
    <lineage>
        <taxon>Bacteria</taxon>
        <taxon>Pseudomonadati</taxon>
        <taxon>Pseudomonadota</taxon>
        <taxon>Gammaproteobacteria</taxon>
        <taxon>Oceanospirillales</taxon>
        <taxon>Zooshikellaceae</taxon>
        <taxon>Spartinivicinus</taxon>
    </lineage>
</organism>
<dbReference type="AlphaFoldDB" id="A0A853IKP0"/>
<keyword evidence="2" id="KW-1185">Reference proteome</keyword>
<evidence type="ECO:0000313" key="2">
    <source>
        <dbReference type="Proteomes" id="UP000569732"/>
    </source>
</evidence>
<reference evidence="1 2" key="1">
    <citation type="submission" date="2020-07" db="EMBL/GenBank/DDBJ databases">
        <title>Endozoicomonas sp. nov., isolated from sediment.</title>
        <authorList>
            <person name="Gu T."/>
        </authorList>
    </citation>
    <scope>NUCLEOTIDE SEQUENCE [LARGE SCALE GENOMIC DNA]</scope>
    <source>
        <strain evidence="1 2">SM1973</strain>
    </source>
</reference>
<protein>
    <submittedName>
        <fullName evidence="1">Uncharacterized protein</fullName>
    </submittedName>
</protein>
<evidence type="ECO:0000313" key="1">
    <source>
        <dbReference type="EMBL" id="NYZ69645.1"/>
    </source>
</evidence>
<comment type="caution">
    <text evidence="1">The sequence shown here is derived from an EMBL/GenBank/DDBJ whole genome shotgun (WGS) entry which is preliminary data.</text>
</comment>
<name>A0A853IKP0_9GAMM</name>
<dbReference type="EMBL" id="JACCKB010000113">
    <property type="protein sequence ID" value="NYZ69645.1"/>
    <property type="molecule type" value="Genomic_DNA"/>
</dbReference>